<organism evidence="1 2">
    <name type="scientific">Malaciobacter mytili LMG 24559</name>
    <dbReference type="NCBI Taxonomy" id="1032238"/>
    <lineage>
        <taxon>Bacteria</taxon>
        <taxon>Pseudomonadati</taxon>
        <taxon>Campylobacterota</taxon>
        <taxon>Epsilonproteobacteria</taxon>
        <taxon>Campylobacterales</taxon>
        <taxon>Arcobacteraceae</taxon>
        <taxon>Malaciobacter</taxon>
    </lineage>
</organism>
<dbReference type="Proteomes" id="UP000290092">
    <property type="component" value="Unassembled WGS sequence"/>
</dbReference>
<evidence type="ECO:0000313" key="1">
    <source>
        <dbReference type="EMBL" id="RXK16490.1"/>
    </source>
</evidence>
<dbReference type="AlphaFoldDB" id="A0AAX2AIN9"/>
<reference evidence="1 2" key="1">
    <citation type="submission" date="2017-09" db="EMBL/GenBank/DDBJ databases">
        <title>Genomics of the genus Arcobacter.</title>
        <authorList>
            <person name="Perez-Cataluna A."/>
            <person name="Figueras M.J."/>
            <person name="Salas-Masso N."/>
        </authorList>
    </citation>
    <scope>NUCLEOTIDE SEQUENCE [LARGE SCALE GENOMIC DNA]</scope>
    <source>
        <strain evidence="1 2">CECT 7386</strain>
    </source>
</reference>
<evidence type="ECO:0000313" key="2">
    <source>
        <dbReference type="Proteomes" id="UP000290092"/>
    </source>
</evidence>
<protein>
    <submittedName>
        <fullName evidence="1">Uncharacterized protein</fullName>
    </submittedName>
</protein>
<sequence length="71" mass="8374">MGTNEAKSINLINIELNNIKKIFIKGFGIDFPIDLNIVNSIHKDEENYYITRKDKTITTWNTKRLIIEYNE</sequence>
<dbReference type="RefSeq" id="WP_114843332.1">
    <property type="nucleotide sequence ID" value="NZ_CP031220.1"/>
</dbReference>
<dbReference type="EMBL" id="NXID01000008">
    <property type="protein sequence ID" value="RXK16490.1"/>
    <property type="molecule type" value="Genomic_DNA"/>
</dbReference>
<name>A0AAX2AIN9_9BACT</name>
<comment type="caution">
    <text evidence="1">The sequence shown here is derived from an EMBL/GenBank/DDBJ whole genome shotgun (WGS) entry which is preliminary data.</text>
</comment>
<gene>
    <name evidence="1" type="ORF">CP985_03500</name>
</gene>
<keyword evidence="2" id="KW-1185">Reference proteome</keyword>
<accession>A0AAX2AIN9</accession>
<proteinExistence type="predicted"/>
<dbReference type="KEGG" id="amyt:AMYT_a0126"/>